<dbReference type="GeneID" id="78453354"/>
<dbReference type="AlphaFoldDB" id="A0AAX2JC36"/>
<dbReference type="RefSeq" id="WP_005981831.1">
    <property type="nucleotide sequence ID" value="NZ_CABKNW010000005.1"/>
</dbReference>
<proteinExistence type="predicted"/>
<sequence>MATEDNQVILAVVQKEITKVESSIKREKAILKNIDDITATIEHIAEQIEAGTPLPENSAYESYGEWQTSAEKEIKSYHSSLETIDKYRSLLAAYHFYVKNNTPDNI</sequence>
<protein>
    <submittedName>
        <fullName evidence="1">Uncharacterized protein</fullName>
    </submittedName>
</protein>
<evidence type="ECO:0000313" key="1">
    <source>
        <dbReference type="EMBL" id="SQJ06836.1"/>
    </source>
</evidence>
<organism evidence="1 2">
    <name type="scientific">Fusobacterium ulcerans</name>
    <dbReference type="NCBI Taxonomy" id="861"/>
    <lineage>
        <taxon>Bacteria</taxon>
        <taxon>Fusobacteriati</taxon>
        <taxon>Fusobacteriota</taxon>
        <taxon>Fusobacteriia</taxon>
        <taxon>Fusobacteriales</taxon>
        <taxon>Fusobacteriaceae</taxon>
        <taxon>Fusobacterium</taxon>
    </lineage>
</organism>
<dbReference type="EMBL" id="LS483487">
    <property type="protein sequence ID" value="SQJ06836.1"/>
    <property type="molecule type" value="Genomic_DNA"/>
</dbReference>
<gene>
    <name evidence="1" type="ORF">NCTC12112_02064</name>
</gene>
<evidence type="ECO:0000313" key="2">
    <source>
        <dbReference type="Proteomes" id="UP000249008"/>
    </source>
</evidence>
<accession>A0AAX2JC36</accession>
<reference evidence="1 2" key="1">
    <citation type="submission" date="2018-06" db="EMBL/GenBank/DDBJ databases">
        <authorList>
            <consortium name="Pathogen Informatics"/>
            <person name="Doyle S."/>
        </authorList>
    </citation>
    <scope>NUCLEOTIDE SEQUENCE [LARGE SCALE GENOMIC DNA]</scope>
    <source>
        <strain evidence="1 2">NCTC12112</strain>
    </source>
</reference>
<dbReference type="Proteomes" id="UP000249008">
    <property type="component" value="Chromosome 1"/>
</dbReference>
<name>A0AAX2JC36_9FUSO</name>
<dbReference type="KEGG" id="ful:C4N20_00945"/>